<reference evidence="16" key="3">
    <citation type="submission" date="2025-04" db="UniProtKB">
        <authorList>
            <consortium name="RefSeq"/>
        </authorList>
    </citation>
    <scope>IDENTIFICATION</scope>
    <source>
        <strain evidence="16">S238N-H82</strain>
        <tissue evidence="16">Testes</tissue>
    </source>
</reference>
<evidence type="ECO:0000256" key="3">
    <source>
        <dbReference type="ARBA" id="ARBA00008661"/>
    </source>
</evidence>
<dbReference type="KEGG" id="bfo:118427212"/>
<evidence type="ECO:0000256" key="7">
    <source>
        <dbReference type="ARBA" id="ARBA00022968"/>
    </source>
</evidence>
<dbReference type="PANTHER" id="PTHR11214">
    <property type="entry name" value="BETA-1,3-N-ACETYLGLUCOSAMINYLTRANSFERASE"/>
    <property type="match status" value="1"/>
</dbReference>
<dbReference type="AlphaFoldDB" id="C3ZDY3"/>
<feature type="compositionally biased region" description="Polar residues" evidence="13">
    <location>
        <begin position="58"/>
        <end position="71"/>
    </location>
</feature>
<evidence type="ECO:0000256" key="13">
    <source>
        <dbReference type="SAM" id="MobiDB-lite"/>
    </source>
</evidence>
<dbReference type="EC" id="2.4.1.-" evidence="12"/>
<sequence length="339" mass="38738">MVRISLKLVVKMIFTLGIMAGSVYIFLRRRPNLRRPDLRRPKPPQQEPRDECERDDSSISNSTSNAEGNPHNYTLILNNPGKCGVTDDDVFLLVMVTSTPGNRKQRLAIRNTWGNETNVKGTIIRTVFAVGLTQDAKMQGDLEQENGVYKDIIQEDFVESYRNLTLKTVMCLKWASEFCPNAKFILKTDDDTFVNIFNLVHHLEGLNATQARRFVTGHVYTLAKPVRHAKNKQREVQWCLTKRDYPRDSFPPYPGGNAYVISNDVTRLIYEVSLTVRYLFIEDVYLGLCLEKLGIDPVHEGGFVSWKDVQSCKDKKIASHWLKTPGAMVKAWKDLIHSC</sequence>
<proteinExistence type="inferred from homology"/>
<dbReference type="InterPro" id="IPR002659">
    <property type="entry name" value="Glyco_trans_31"/>
</dbReference>
<dbReference type="GO" id="GO:0006493">
    <property type="term" value="P:protein O-linked glycosylation"/>
    <property type="evidence" value="ECO:0000318"/>
    <property type="project" value="GO_Central"/>
</dbReference>
<dbReference type="PANTHER" id="PTHR11214:SF283">
    <property type="entry name" value="N-ACETYLLACTOSAMINIDE BETA-1,3-N-ACETYLGLUCOSAMINYLTRANSFERASE 4-LIKE"/>
    <property type="match status" value="1"/>
</dbReference>
<dbReference type="GO" id="GO:0016757">
    <property type="term" value="F:glycosyltransferase activity"/>
    <property type="evidence" value="ECO:0000318"/>
    <property type="project" value="GO_Central"/>
</dbReference>
<evidence type="ECO:0000256" key="8">
    <source>
        <dbReference type="ARBA" id="ARBA00022989"/>
    </source>
</evidence>
<evidence type="ECO:0000256" key="9">
    <source>
        <dbReference type="ARBA" id="ARBA00023034"/>
    </source>
</evidence>
<keyword evidence="15" id="KW-1185">Reference proteome</keyword>
<keyword evidence="10 12" id="KW-0472">Membrane</keyword>
<feature type="transmembrane region" description="Helical" evidence="12">
    <location>
        <begin position="6"/>
        <end position="27"/>
    </location>
</feature>
<evidence type="ECO:0000256" key="11">
    <source>
        <dbReference type="ARBA" id="ARBA00023180"/>
    </source>
</evidence>
<evidence type="ECO:0000256" key="6">
    <source>
        <dbReference type="ARBA" id="ARBA00022692"/>
    </source>
</evidence>
<dbReference type="GeneID" id="118427212"/>
<dbReference type="FunFam" id="3.90.550.50:FF:000001">
    <property type="entry name" value="Hexosyltransferase"/>
    <property type="match status" value="1"/>
</dbReference>
<reference evidence="14" key="1">
    <citation type="journal article" date="2008" name="Nature">
        <title>The amphioxus genome and the evolution of the chordate karyotype.</title>
        <authorList>
            <consortium name="US DOE Joint Genome Institute (JGI-PGF)"/>
            <person name="Putnam N.H."/>
            <person name="Butts T."/>
            <person name="Ferrier D.E.K."/>
            <person name="Furlong R.F."/>
            <person name="Hellsten U."/>
            <person name="Kawashima T."/>
            <person name="Robinson-Rechavi M."/>
            <person name="Shoguchi E."/>
            <person name="Terry A."/>
            <person name="Yu J.-K."/>
            <person name="Benito-Gutierrez E.L."/>
            <person name="Dubchak I."/>
            <person name="Garcia-Fernandez J."/>
            <person name="Gibson-Brown J.J."/>
            <person name="Grigoriev I.V."/>
            <person name="Horton A.C."/>
            <person name="de Jong P.J."/>
            <person name="Jurka J."/>
            <person name="Kapitonov V.V."/>
            <person name="Kohara Y."/>
            <person name="Kuroki Y."/>
            <person name="Lindquist E."/>
            <person name="Lucas S."/>
            <person name="Osoegawa K."/>
            <person name="Pennacchio L.A."/>
            <person name="Salamov A.A."/>
            <person name="Satou Y."/>
            <person name="Sauka-Spengler T."/>
            <person name="Schmutz J."/>
            <person name="Shin-I T."/>
            <person name="Toyoda A."/>
            <person name="Bronner-Fraser M."/>
            <person name="Fujiyama A."/>
            <person name="Holland L.Z."/>
            <person name="Holland P.W.H."/>
            <person name="Satoh N."/>
            <person name="Rokhsar D.S."/>
        </authorList>
    </citation>
    <scope>NUCLEOTIDE SEQUENCE [LARGE SCALE GENOMIC DNA]</scope>
    <source>
        <strain evidence="14">S238N-H82</strain>
        <tissue evidence="14">Testes</tissue>
    </source>
</reference>
<evidence type="ECO:0000313" key="16">
    <source>
        <dbReference type="RefSeq" id="XP_035692745.1"/>
    </source>
</evidence>
<reference evidence="15" key="2">
    <citation type="journal article" date="2020" name="Nat. Ecol. Evol.">
        <title>Deeply conserved synteny resolves early events in vertebrate evolution.</title>
        <authorList>
            <person name="Simakov O."/>
            <person name="Marletaz F."/>
            <person name="Yue J.X."/>
            <person name="O'Connell B."/>
            <person name="Jenkins J."/>
            <person name="Brandt A."/>
            <person name="Calef R."/>
            <person name="Tung C.H."/>
            <person name="Huang T.K."/>
            <person name="Schmutz J."/>
            <person name="Satoh N."/>
            <person name="Yu J.K."/>
            <person name="Putnam N.H."/>
            <person name="Green R.E."/>
            <person name="Rokhsar D.S."/>
        </authorList>
    </citation>
    <scope>NUCLEOTIDE SEQUENCE [LARGE SCALE GENOMIC DNA]</scope>
    <source>
        <strain evidence="15">S238N-H82</strain>
    </source>
</reference>
<keyword evidence="6 12" id="KW-0812">Transmembrane</keyword>
<keyword evidence="7 12" id="KW-0735">Signal-anchor</keyword>
<evidence type="ECO:0000313" key="14">
    <source>
        <dbReference type="EMBL" id="EEN48939.1"/>
    </source>
</evidence>
<evidence type="ECO:0000313" key="15">
    <source>
        <dbReference type="Proteomes" id="UP000001554"/>
    </source>
</evidence>
<dbReference type="OrthoDB" id="115198at2759"/>
<dbReference type="EMBL" id="GG666612">
    <property type="protein sequence ID" value="EEN48939.1"/>
    <property type="molecule type" value="Genomic_DNA"/>
</dbReference>
<keyword evidence="11" id="KW-0325">Glycoprotein</keyword>
<comment type="subcellular location">
    <subcellularLocation>
        <location evidence="1 12">Golgi apparatus membrane</location>
        <topology evidence="1 12">Single-pass type II membrane protein</topology>
    </subcellularLocation>
</comment>
<keyword evidence="8 12" id="KW-1133">Transmembrane helix</keyword>
<protein>
    <recommendedName>
        <fullName evidence="12">Hexosyltransferase</fullName>
        <ecNumber evidence="12">2.4.1.-</ecNumber>
    </recommendedName>
</protein>
<evidence type="ECO:0000256" key="1">
    <source>
        <dbReference type="ARBA" id="ARBA00004323"/>
    </source>
</evidence>
<gene>
    <name evidence="16" type="primary">LOC118427212</name>
    <name evidence="14" type="ORF">BRAFLDRAFT_65516</name>
</gene>
<dbReference type="InParanoid" id="C3ZDY3"/>
<evidence type="ECO:0000256" key="4">
    <source>
        <dbReference type="ARBA" id="ARBA00022676"/>
    </source>
</evidence>
<dbReference type="Pfam" id="PF01762">
    <property type="entry name" value="Galactosyl_T"/>
    <property type="match status" value="1"/>
</dbReference>
<dbReference type="Proteomes" id="UP000001554">
    <property type="component" value="Chromosome 12"/>
</dbReference>
<feature type="region of interest" description="Disordered" evidence="13">
    <location>
        <begin position="34"/>
        <end position="71"/>
    </location>
</feature>
<evidence type="ECO:0000256" key="5">
    <source>
        <dbReference type="ARBA" id="ARBA00022679"/>
    </source>
</evidence>
<dbReference type="GO" id="GO:0016758">
    <property type="term" value="F:hexosyltransferase activity"/>
    <property type="evidence" value="ECO:0007669"/>
    <property type="project" value="InterPro"/>
</dbReference>
<dbReference type="STRING" id="7739.C3ZDY3"/>
<evidence type="ECO:0000256" key="12">
    <source>
        <dbReference type="RuleBase" id="RU363063"/>
    </source>
</evidence>
<accession>C3ZDY3</accession>
<keyword evidence="5" id="KW-0808">Transferase</keyword>
<dbReference type="GO" id="GO:0000139">
    <property type="term" value="C:Golgi membrane"/>
    <property type="evidence" value="ECO:0000318"/>
    <property type="project" value="GO_Central"/>
</dbReference>
<dbReference type="Gene3D" id="3.90.550.50">
    <property type="match status" value="1"/>
</dbReference>
<dbReference type="RefSeq" id="XP_035692745.1">
    <property type="nucleotide sequence ID" value="XM_035836852.1"/>
</dbReference>
<dbReference type="OMA" id="WINIFQD"/>
<evidence type="ECO:0000256" key="10">
    <source>
        <dbReference type="ARBA" id="ARBA00023136"/>
    </source>
</evidence>
<comment type="similarity">
    <text evidence="3 12">Belongs to the glycosyltransferase 31 family.</text>
</comment>
<dbReference type="eggNOG" id="KOG2287">
    <property type="taxonomic scope" value="Eukaryota"/>
</dbReference>
<name>C3ZDY3_BRAFL</name>
<evidence type="ECO:0000256" key="2">
    <source>
        <dbReference type="ARBA" id="ARBA00004922"/>
    </source>
</evidence>
<keyword evidence="4 12" id="KW-0328">Glycosyltransferase</keyword>
<feature type="compositionally biased region" description="Basic and acidic residues" evidence="13">
    <location>
        <begin position="47"/>
        <end position="57"/>
    </location>
</feature>
<organism>
    <name type="scientific">Branchiostoma floridae</name>
    <name type="common">Florida lancelet</name>
    <name type="synonym">Amphioxus</name>
    <dbReference type="NCBI Taxonomy" id="7739"/>
    <lineage>
        <taxon>Eukaryota</taxon>
        <taxon>Metazoa</taxon>
        <taxon>Chordata</taxon>
        <taxon>Cephalochordata</taxon>
        <taxon>Leptocardii</taxon>
        <taxon>Amphioxiformes</taxon>
        <taxon>Branchiostomatidae</taxon>
        <taxon>Branchiostoma</taxon>
    </lineage>
</organism>
<comment type="pathway">
    <text evidence="2">Protein modification; protein glycosylation.</text>
</comment>
<keyword evidence="9 12" id="KW-0333">Golgi apparatus</keyword>